<dbReference type="EMBL" id="RQFF01000013">
    <property type="protein sequence ID" value="TGK73515.1"/>
    <property type="molecule type" value="Genomic_DNA"/>
</dbReference>
<reference evidence="1" key="1">
    <citation type="journal article" date="2019" name="PLoS Negl. Trop. Dis.">
        <title>Revisiting the worldwide diversity of Leptospira species in the environment.</title>
        <authorList>
            <person name="Vincent A.T."/>
            <person name="Schiettekatte O."/>
            <person name="Bourhy P."/>
            <person name="Veyrier F.J."/>
            <person name="Picardeau M."/>
        </authorList>
    </citation>
    <scope>NUCLEOTIDE SEQUENCE [LARGE SCALE GENOMIC DNA]</scope>
    <source>
        <strain evidence="1">201800293</strain>
    </source>
</reference>
<proteinExistence type="predicted"/>
<dbReference type="RefSeq" id="WP_135632722.1">
    <property type="nucleotide sequence ID" value="NZ_RQFE01000011.1"/>
</dbReference>
<comment type="caution">
    <text evidence="1">The sequence shown here is derived from an EMBL/GenBank/DDBJ whole genome shotgun (WGS) entry which is preliminary data.</text>
</comment>
<gene>
    <name evidence="1" type="ORF">EHQ18_06835</name>
</gene>
<dbReference type="AlphaFoldDB" id="A0A6N4QMG5"/>
<evidence type="ECO:0000313" key="1">
    <source>
        <dbReference type="EMBL" id="TGK73515.1"/>
    </source>
</evidence>
<protein>
    <submittedName>
        <fullName evidence="1">Uncharacterized protein</fullName>
    </submittedName>
</protein>
<name>A0A6N4QMG5_9LEPT</name>
<accession>A0A6N4QMG5</accession>
<dbReference type="OrthoDB" id="345732at2"/>
<sequence>MKKVIKLMAEVQCYPIWILNVEGFFDSTGDPFKEYELKLSNELKGKLENWRKWFDKGYDSEYPPDSIEFSEEESLEFESEGVEIWMKLKEELGDEFEIQYASVLKDKVYTEIGDYLKDFP</sequence>
<evidence type="ECO:0000313" key="2">
    <source>
        <dbReference type="Proteomes" id="UP000297239"/>
    </source>
</evidence>
<keyword evidence="2" id="KW-1185">Reference proteome</keyword>
<dbReference type="Proteomes" id="UP000297239">
    <property type="component" value="Unassembled WGS sequence"/>
</dbReference>
<organism evidence="1 2">
    <name type="scientific">Leptospira kanakyensis</name>
    <dbReference type="NCBI Taxonomy" id="2484968"/>
    <lineage>
        <taxon>Bacteria</taxon>
        <taxon>Pseudomonadati</taxon>
        <taxon>Spirochaetota</taxon>
        <taxon>Spirochaetia</taxon>
        <taxon>Leptospirales</taxon>
        <taxon>Leptospiraceae</taxon>
        <taxon>Leptospira</taxon>
    </lineage>
</organism>